<evidence type="ECO:0000313" key="6">
    <source>
        <dbReference type="EnsemblPlants" id="OBART07G23510.1"/>
    </source>
</evidence>
<accession>A0A0D3GU02</accession>
<dbReference type="PaxDb" id="65489-OBART07G23510.1"/>
<evidence type="ECO:0000256" key="5">
    <source>
        <dbReference type="SAM" id="MobiDB-lite"/>
    </source>
</evidence>
<dbReference type="EnsemblPlants" id="OBART07G23510.1">
    <property type="protein sequence ID" value="OBART07G23510.1"/>
    <property type="gene ID" value="OBART07G23510"/>
</dbReference>
<feature type="signal peptide" evidence="4">
    <location>
        <begin position="1"/>
        <end position="23"/>
    </location>
</feature>
<proteinExistence type="inferred from homology"/>
<comment type="function">
    <text evidence="4">Dirigent proteins impart stereoselectivity on the phenoxy radical-coupling reaction, yielding optically active lignans from two molecules of coniferyl alcohol in the biosynthesis of lignans, flavonolignans, and alkaloids and thus plays a central role in plant secondary metabolism.</text>
</comment>
<dbReference type="Pfam" id="PF03018">
    <property type="entry name" value="Dirigent"/>
    <property type="match status" value="2"/>
</dbReference>
<reference evidence="6" key="2">
    <citation type="submission" date="2015-03" db="UniProtKB">
        <authorList>
            <consortium name="EnsemblPlants"/>
        </authorList>
    </citation>
    <scope>IDENTIFICATION</scope>
</reference>
<protein>
    <recommendedName>
        <fullName evidence="4">Dirigent protein</fullName>
    </recommendedName>
</protein>
<feature type="region of interest" description="Disordered" evidence="5">
    <location>
        <begin position="196"/>
        <end position="218"/>
    </location>
</feature>
<dbReference type="Gramene" id="OBART07G23510.1">
    <property type="protein sequence ID" value="OBART07G23510.1"/>
    <property type="gene ID" value="OBART07G23510"/>
</dbReference>
<evidence type="ECO:0000313" key="7">
    <source>
        <dbReference type="Proteomes" id="UP000026960"/>
    </source>
</evidence>
<dbReference type="Gene3D" id="2.40.480.10">
    <property type="entry name" value="Allene oxide cyclase-like"/>
    <property type="match status" value="2"/>
</dbReference>
<evidence type="ECO:0000256" key="1">
    <source>
        <dbReference type="ARBA" id="ARBA00010746"/>
    </source>
</evidence>
<comment type="subunit">
    <text evidence="2 4">Homodimer.</text>
</comment>
<comment type="similarity">
    <text evidence="1 4">Belongs to the plant dirigent protein family.</text>
</comment>
<evidence type="ECO:0000256" key="2">
    <source>
        <dbReference type="ARBA" id="ARBA00011738"/>
    </source>
</evidence>
<dbReference type="GO" id="GO:0009699">
    <property type="term" value="P:phenylpropanoid biosynthetic process"/>
    <property type="evidence" value="ECO:0007669"/>
    <property type="project" value="UniProtKB-ARBA"/>
</dbReference>
<keyword evidence="3 4" id="KW-0964">Secreted</keyword>
<keyword evidence="4" id="KW-0732">Signal</keyword>
<sequence>MATWSKPSLIAAVIFLLVSLLSSASVANGGRSGGRRLVRSYDEPCKEMRLYLHDILYDYSNSTSNSTSALSAAVSNPGFFFGRMVVFNDPVTEGRALPPSLEETVVRAQGLYLYDGKVVFDAWFAFTVVFNSTAHHGTLNLMGADPNTEMRDISVVGGTGDFFMSRGFSYFASCITLVSLIDDSLVHGVSDRRRHLPRQPHLGERRPWPPEQQQEELRRRAMHGDEDILYDFSNSTSNSTSAAATKPTALSTAVSTAGYFFGRVVVFNDPMTEGRALPPSLEETAVRAQGLYLLDKKDDFSAWFAFSIVFNSTARRGTLNLMGANPNAATRDISVVGGTGDFFMSRGVATLRTDAIEGFKYFRVQMDIKLYECYF</sequence>
<dbReference type="GO" id="GO:0048046">
    <property type="term" value="C:apoplast"/>
    <property type="evidence" value="ECO:0007669"/>
    <property type="project" value="UniProtKB-SubCell"/>
</dbReference>
<dbReference type="Proteomes" id="UP000026960">
    <property type="component" value="Chromosome 7"/>
</dbReference>
<name>A0A0D3GU02_9ORYZ</name>
<organism evidence="6">
    <name type="scientific">Oryza barthii</name>
    <dbReference type="NCBI Taxonomy" id="65489"/>
    <lineage>
        <taxon>Eukaryota</taxon>
        <taxon>Viridiplantae</taxon>
        <taxon>Streptophyta</taxon>
        <taxon>Embryophyta</taxon>
        <taxon>Tracheophyta</taxon>
        <taxon>Spermatophyta</taxon>
        <taxon>Magnoliopsida</taxon>
        <taxon>Liliopsida</taxon>
        <taxon>Poales</taxon>
        <taxon>Poaceae</taxon>
        <taxon>BOP clade</taxon>
        <taxon>Oryzoideae</taxon>
        <taxon>Oryzeae</taxon>
        <taxon>Oryzinae</taxon>
        <taxon>Oryza</taxon>
    </lineage>
</organism>
<dbReference type="HOGENOM" id="CLU_030137_0_0_1"/>
<dbReference type="PANTHER" id="PTHR46442">
    <property type="entry name" value="DIRIGENT PROTEIN"/>
    <property type="match status" value="1"/>
</dbReference>
<keyword evidence="7" id="KW-1185">Reference proteome</keyword>
<dbReference type="AlphaFoldDB" id="A0A0D3GU02"/>
<comment type="subcellular location">
    <subcellularLocation>
        <location evidence="4">Secreted</location>
        <location evidence="4">Extracellular space</location>
        <location evidence="4">Apoplast</location>
    </subcellularLocation>
</comment>
<dbReference type="PANTHER" id="PTHR46442:SF6">
    <property type="entry name" value="DIRIGENT PROTEIN 5"/>
    <property type="match status" value="1"/>
</dbReference>
<feature type="chain" id="PRO_5008190709" description="Dirigent protein" evidence="4">
    <location>
        <begin position="24"/>
        <end position="375"/>
    </location>
</feature>
<evidence type="ECO:0000256" key="4">
    <source>
        <dbReference type="RuleBase" id="RU363099"/>
    </source>
</evidence>
<dbReference type="InterPro" id="IPR004265">
    <property type="entry name" value="Dirigent"/>
</dbReference>
<reference evidence="6" key="1">
    <citation type="journal article" date="2009" name="Rice">
        <title>De Novo Next Generation Sequencing of Plant Genomes.</title>
        <authorList>
            <person name="Rounsley S."/>
            <person name="Marri P.R."/>
            <person name="Yu Y."/>
            <person name="He R."/>
            <person name="Sisneros N."/>
            <person name="Goicoechea J.L."/>
            <person name="Lee S.J."/>
            <person name="Angelova A."/>
            <person name="Kudrna D."/>
            <person name="Luo M."/>
            <person name="Affourtit J."/>
            <person name="Desany B."/>
            <person name="Knight J."/>
            <person name="Niazi F."/>
            <person name="Egholm M."/>
            <person name="Wing R.A."/>
        </authorList>
    </citation>
    <scope>NUCLEOTIDE SEQUENCE [LARGE SCALE GENOMIC DNA]</scope>
    <source>
        <strain evidence="6">cv. IRGC 105608</strain>
    </source>
</reference>
<dbReference type="STRING" id="65489.A0A0D3GU02"/>
<evidence type="ECO:0000256" key="3">
    <source>
        <dbReference type="ARBA" id="ARBA00022525"/>
    </source>
</evidence>
<dbReference type="InterPro" id="IPR044859">
    <property type="entry name" value="Allene_oxi_cyc_Dirigent"/>
</dbReference>
<keyword evidence="4" id="KW-0052">Apoplast</keyword>